<evidence type="ECO:0000256" key="2">
    <source>
        <dbReference type="SAM" id="MobiDB-lite"/>
    </source>
</evidence>
<proteinExistence type="predicted"/>
<keyword evidence="5" id="KW-1185">Reference proteome</keyword>
<accession>A0ABR8X0F8</accession>
<sequence length="519" mass="56538">MRVRAPHLPHGRHFAVTWSIPDDFGGMTEAILRRSRAFSEVVGTPVDVLTFDSRPDHPALAERLRRAGSLGEGIRILNLYDWLRDHELPQPGAPTPPITADAPIPEGAPSTTRTRDGRVVSRVVRDAGGGMLQTDHFRTDGTLLLTDRRDVRRRGALGGRRLVLHDREGRPVRGWTKAWALYAEWLDALTGGIPSFMIVDSKTIAPFMQTYRRPHVVTVHLIHGSHRDAAGAVTSSRRAALTSAHHFDAVAVLSRAQARDLRRDVDGLPPVAVVANPRAPHAGDAPIGPRDPTSGIVVASLTKRKRVSHAIDAVVRAGEGRSTPLTLDVFGDGESRGPLERRAAGRPEIRFHGHDPRARDLLATASFAMLTSHSEGFPLALVEAMAAGCIPIAYDVDYGPGDIIHHGRNGFLVPPGDVDALARTVARVADLPEPSRQRIRERAVRSTSRFTDEAVCRQWADAFELALVRRSLRGRPAVRAAVARWPRVRAAAPPAVRMLTRLGLLSRVRRRAGAAAPSA</sequence>
<evidence type="ECO:0000259" key="3">
    <source>
        <dbReference type="Pfam" id="PF00534"/>
    </source>
</evidence>
<feature type="region of interest" description="Disordered" evidence="2">
    <location>
        <begin position="90"/>
        <end position="114"/>
    </location>
</feature>
<feature type="domain" description="Glycosyl transferase family 1" evidence="3">
    <location>
        <begin position="296"/>
        <end position="443"/>
    </location>
</feature>
<dbReference type="RefSeq" id="WP_191764202.1">
    <property type="nucleotide sequence ID" value="NZ_JACSPM010000001.1"/>
</dbReference>
<evidence type="ECO:0000256" key="1">
    <source>
        <dbReference type="ARBA" id="ARBA00022679"/>
    </source>
</evidence>
<dbReference type="Gene3D" id="3.40.50.2000">
    <property type="entry name" value="Glycogen Phosphorylase B"/>
    <property type="match status" value="3"/>
</dbReference>
<name>A0ABR8X0F8_9MICO</name>
<dbReference type="Proteomes" id="UP000602532">
    <property type="component" value="Unassembled WGS sequence"/>
</dbReference>
<gene>
    <name evidence="4" type="ORF">H9622_03305</name>
</gene>
<evidence type="ECO:0000313" key="5">
    <source>
        <dbReference type="Proteomes" id="UP000602532"/>
    </source>
</evidence>
<comment type="caution">
    <text evidence="4">The sequence shown here is derived from an EMBL/GenBank/DDBJ whole genome shotgun (WGS) entry which is preliminary data.</text>
</comment>
<dbReference type="Pfam" id="PF00534">
    <property type="entry name" value="Glycos_transf_1"/>
    <property type="match status" value="1"/>
</dbReference>
<reference evidence="4 5" key="1">
    <citation type="submission" date="2020-08" db="EMBL/GenBank/DDBJ databases">
        <title>A Genomic Blueprint of the Chicken Gut Microbiome.</title>
        <authorList>
            <person name="Gilroy R."/>
            <person name="Ravi A."/>
            <person name="Getino M."/>
            <person name="Pursley I."/>
            <person name="Horton D.L."/>
            <person name="Alikhan N.-F."/>
            <person name="Baker D."/>
            <person name="Gharbi K."/>
            <person name="Hall N."/>
            <person name="Watson M."/>
            <person name="Adriaenssens E.M."/>
            <person name="Foster-Nyarko E."/>
            <person name="Jarju S."/>
            <person name="Secka A."/>
            <person name="Antonio M."/>
            <person name="Oren A."/>
            <person name="Chaudhuri R."/>
            <person name="La Ragione R.M."/>
            <person name="Hildebrand F."/>
            <person name="Pallen M.J."/>
        </authorList>
    </citation>
    <scope>NUCLEOTIDE SEQUENCE [LARGE SCALE GENOMIC DNA]</scope>
    <source>
        <strain evidence="4 5">Sa1CUA4</strain>
    </source>
</reference>
<dbReference type="InterPro" id="IPR001296">
    <property type="entry name" value="Glyco_trans_1"/>
</dbReference>
<keyword evidence="1" id="KW-0808">Transferase</keyword>
<evidence type="ECO:0000313" key="4">
    <source>
        <dbReference type="EMBL" id="MBD8022617.1"/>
    </source>
</evidence>
<dbReference type="EMBL" id="JACSPM010000001">
    <property type="protein sequence ID" value="MBD8022617.1"/>
    <property type="molecule type" value="Genomic_DNA"/>
</dbReference>
<organism evidence="4 5">
    <name type="scientific">Microbacterium gallinarum</name>
    <dbReference type="NCBI Taxonomy" id="2762209"/>
    <lineage>
        <taxon>Bacteria</taxon>
        <taxon>Bacillati</taxon>
        <taxon>Actinomycetota</taxon>
        <taxon>Actinomycetes</taxon>
        <taxon>Micrococcales</taxon>
        <taxon>Microbacteriaceae</taxon>
        <taxon>Microbacterium</taxon>
    </lineage>
</organism>
<dbReference type="SUPFAM" id="SSF53756">
    <property type="entry name" value="UDP-Glycosyltransferase/glycogen phosphorylase"/>
    <property type="match status" value="1"/>
</dbReference>
<dbReference type="PANTHER" id="PTHR12526">
    <property type="entry name" value="GLYCOSYLTRANSFERASE"/>
    <property type="match status" value="1"/>
</dbReference>
<protein>
    <submittedName>
        <fullName evidence="4">Glycosyltransferase</fullName>
    </submittedName>
</protein>